<organism evidence="4 5">
    <name type="scientific">Candidatus Jidaibacter acanthamoebae</name>
    <dbReference type="NCBI Taxonomy" id="86105"/>
    <lineage>
        <taxon>Bacteria</taxon>
        <taxon>Pseudomonadati</taxon>
        <taxon>Pseudomonadota</taxon>
        <taxon>Alphaproteobacteria</taxon>
        <taxon>Rickettsiales</taxon>
        <taxon>Candidatus Midichloriaceae</taxon>
        <taxon>Candidatus Jidaibacter</taxon>
    </lineage>
</organism>
<accession>A0A0C1MSS1</accession>
<dbReference type="PANTHER" id="PTHR24198">
    <property type="entry name" value="ANKYRIN REPEAT AND PROTEIN KINASE DOMAIN-CONTAINING PROTEIN"/>
    <property type="match status" value="1"/>
</dbReference>
<dbReference type="PANTHER" id="PTHR24198:SF165">
    <property type="entry name" value="ANKYRIN REPEAT-CONTAINING PROTEIN-RELATED"/>
    <property type="match status" value="1"/>
</dbReference>
<evidence type="ECO:0000256" key="2">
    <source>
        <dbReference type="ARBA" id="ARBA00023043"/>
    </source>
</evidence>
<proteinExistence type="predicted"/>
<dbReference type="SMART" id="SM00248">
    <property type="entry name" value="ANK"/>
    <property type="match status" value="3"/>
</dbReference>
<dbReference type="PROSITE" id="PS50297">
    <property type="entry name" value="ANK_REP_REGION"/>
    <property type="match status" value="1"/>
</dbReference>
<dbReference type="AlphaFoldDB" id="A0A0C1MSS1"/>
<evidence type="ECO:0000256" key="1">
    <source>
        <dbReference type="ARBA" id="ARBA00022737"/>
    </source>
</evidence>
<dbReference type="InterPro" id="IPR036770">
    <property type="entry name" value="Ankyrin_rpt-contain_sf"/>
</dbReference>
<dbReference type="SUPFAM" id="SSF48403">
    <property type="entry name" value="Ankyrin repeat"/>
    <property type="match status" value="1"/>
</dbReference>
<dbReference type="OrthoDB" id="7390289at2"/>
<name>A0A0C1MSS1_9RICK</name>
<dbReference type="InterPro" id="IPR002110">
    <property type="entry name" value="Ankyrin_rpt"/>
</dbReference>
<dbReference type="Pfam" id="PF12796">
    <property type="entry name" value="Ank_2"/>
    <property type="match status" value="1"/>
</dbReference>
<evidence type="ECO:0000313" key="4">
    <source>
        <dbReference type="EMBL" id="KIE05117.1"/>
    </source>
</evidence>
<keyword evidence="5" id="KW-1185">Reference proteome</keyword>
<gene>
    <name evidence="4" type="ORF">NF27_EY02130</name>
</gene>
<keyword evidence="1" id="KW-0677">Repeat</keyword>
<keyword evidence="2 3" id="KW-0040">ANK repeat</keyword>
<feature type="repeat" description="ANK" evidence="3">
    <location>
        <begin position="575"/>
        <end position="607"/>
    </location>
</feature>
<dbReference type="Proteomes" id="UP000031258">
    <property type="component" value="Unassembled WGS sequence"/>
</dbReference>
<protein>
    <submittedName>
        <fullName evidence="4">Uncharacterized protein</fullName>
    </submittedName>
</protein>
<dbReference type="Gene3D" id="1.25.40.20">
    <property type="entry name" value="Ankyrin repeat-containing domain"/>
    <property type="match status" value="1"/>
</dbReference>
<reference evidence="4 5" key="1">
    <citation type="submission" date="2014-11" db="EMBL/GenBank/DDBJ databases">
        <title>A Rickettsiales Symbiont of Amoebae With Ancient Features.</title>
        <authorList>
            <person name="Schulz F."/>
            <person name="Martijn J."/>
            <person name="Wascher F."/>
            <person name="Kostanjsek R."/>
            <person name="Ettema T.J."/>
            <person name="Horn M."/>
        </authorList>
    </citation>
    <scope>NUCLEOTIDE SEQUENCE [LARGE SCALE GENOMIC DNA]</scope>
    <source>
        <strain evidence="4 5">UWC36</strain>
    </source>
</reference>
<evidence type="ECO:0000313" key="5">
    <source>
        <dbReference type="Proteomes" id="UP000031258"/>
    </source>
</evidence>
<evidence type="ECO:0000256" key="3">
    <source>
        <dbReference type="PROSITE-ProRule" id="PRU00023"/>
    </source>
</evidence>
<dbReference type="RefSeq" id="WP_039457248.1">
    <property type="nucleotide sequence ID" value="NZ_JSWE01000124.1"/>
</dbReference>
<dbReference type="EMBL" id="JSWE01000124">
    <property type="protein sequence ID" value="KIE05117.1"/>
    <property type="molecule type" value="Genomic_DNA"/>
</dbReference>
<comment type="caution">
    <text evidence="4">The sequence shown here is derived from an EMBL/GenBank/DDBJ whole genome shotgun (WGS) entry which is preliminary data.</text>
</comment>
<feature type="repeat" description="ANK" evidence="3">
    <location>
        <begin position="542"/>
        <end position="574"/>
    </location>
</feature>
<sequence>MKELREKYDSLRFNDAEYYNSKNRLIYTLESIEIIETIILKNEKINSMEEVAFILLNLQFIGSAQEQLARNFTEKHVKLASLSFAHAEGKTNKNWFGHDRLAIAHATNIQELISYWCSDNQSTLDYIFKLKDTIRETLCEGRILEEPSILTLNNNVEIKFEAGMLPLISQSYQAPNIRKASDKALFNIRETYNLIRPFIEPNDLNHDTFIKSPLRQALILLAVQVIWENLKDYMQKKRIHNTPENWQLLREHRNRIAHGLLFRNLVRNTTLLWEDVINLPHIIDIEMIEHTLKDKYKDTKKHEDLKTIIIKTDLATKERGKNKEKEKEVERAVVKTNHIKKGKEKGDSPYGVNLLSIQSPEEIRRGIIREIFLNLTSKDYEAFTDNIKRININEPLIFELNEEVRYEELISGRSSRIQKRLEQSNKKINFIRDHPELYAKENLDIDQLLNSESKLAYLKEILLEEAFEQFGLNQVYAEYTFEVSKGFVFDFNPTFNSKCKVPKNYALHILSWCLLNGDLKAAGILLDHGANINITVLDDFTFPHSLLHDYINREQIEVIKFLLKNGIDPNIVDNLGNTPLSFAIDTNYREAMNLLIKFGADIEFTPRLDIKKLISTPGSKDFLHIMESPFCRSLKGELAITVDLIKAVISQDGLEKMKRVLSAKSLILTPGRRISTDSVGFALHYNIKASKLITTLAEICIYSVSEYRALYEAILLNNSEGIAQFFVDKNSQMICNIFKYKIPIFLSHRAESEVNPLGKEGLSILQFSQAMDYPQITEQLKQIFSEALNGIKALTFTERLDNEKGKPDSYRGV</sequence>
<dbReference type="STRING" id="86105.NF27_EY02130"/>
<dbReference type="PROSITE" id="PS50088">
    <property type="entry name" value="ANK_REPEAT"/>
    <property type="match status" value="2"/>
</dbReference>